<dbReference type="GO" id="GO:0016787">
    <property type="term" value="F:hydrolase activity"/>
    <property type="evidence" value="ECO:0007669"/>
    <property type="project" value="UniProtKB-KW"/>
</dbReference>
<keyword evidence="2" id="KW-1133">Transmembrane helix</keyword>
<feature type="domain" description="Alpha/beta hydrolase fold-3" evidence="3">
    <location>
        <begin position="129"/>
        <end position="345"/>
    </location>
</feature>
<comment type="caution">
    <text evidence="4">The sequence shown here is derived from an EMBL/GenBank/DDBJ whole genome shotgun (WGS) entry which is preliminary data.</text>
</comment>
<dbReference type="InterPro" id="IPR050300">
    <property type="entry name" value="GDXG_lipolytic_enzyme"/>
</dbReference>
<keyword evidence="1" id="KW-0378">Hydrolase</keyword>
<keyword evidence="2" id="KW-0472">Membrane</keyword>
<feature type="transmembrane region" description="Helical" evidence="2">
    <location>
        <begin position="21"/>
        <end position="43"/>
    </location>
</feature>
<protein>
    <recommendedName>
        <fullName evidence="3">Alpha/beta hydrolase fold-3 domain-containing protein</fullName>
    </recommendedName>
</protein>
<keyword evidence="5" id="KW-1185">Reference proteome</keyword>
<dbReference type="Gene3D" id="3.40.50.1820">
    <property type="entry name" value="alpha/beta hydrolase"/>
    <property type="match status" value="1"/>
</dbReference>
<organism evidence="4 5">
    <name type="scientific">Cytospora schulzeri</name>
    <dbReference type="NCBI Taxonomy" id="448051"/>
    <lineage>
        <taxon>Eukaryota</taxon>
        <taxon>Fungi</taxon>
        <taxon>Dikarya</taxon>
        <taxon>Ascomycota</taxon>
        <taxon>Pezizomycotina</taxon>
        <taxon>Sordariomycetes</taxon>
        <taxon>Sordariomycetidae</taxon>
        <taxon>Diaporthales</taxon>
        <taxon>Cytosporaceae</taxon>
        <taxon>Cytospora</taxon>
    </lineage>
</organism>
<evidence type="ECO:0000313" key="5">
    <source>
        <dbReference type="Proteomes" id="UP000283895"/>
    </source>
</evidence>
<dbReference type="OrthoDB" id="2152029at2759"/>
<dbReference type="SUPFAM" id="SSF53474">
    <property type="entry name" value="alpha/beta-Hydrolases"/>
    <property type="match status" value="1"/>
</dbReference>
<dbReference type="STRING" id="356882.A0A423V7T6"/>
<gene>
    <name evidence="4" type="ORF">VMCG_10811</name>
</gene>
<dbReference type="Pfam" id="PF07859">
    <property type="entry name" value="Abhydrolase_3"/>
    <property type="match status" value="1"/>
</dbReference>
<evidence type="ECO:0000313" key="4">
    <source>
        <dbReference type="EMBL" id="ROV86861.1"/>
    </source>
</evidence>
<proteinExistence type="predicted"/>
<dbReference type="Proteomes" id="UP000283895">
    <property type="component" value="Unassembled WGS sequence"/>
</dbReference>
<dbReference type="PANTHER" id="PTHR48081">
    <property type="entry name" value="AB HYDROLASE SUPERFAMILY PROTEIN C4A8.06C"/>
    <property type="match status" value="1"/>
</dbReference>
<dbReference type="InterPro" id="IPR029058">
    <property type="entry name" value="AB_hydrolase_fold"/>
</dbReference>
<sequence length="379" mass="42188">MKHQVNPPLWSRVPFRQLYQVYRLFFLLVRLPFWVGLSAIPYARPQRRWNFQQSLTLRIAHDIVDTQARIGLTEELTLEPGNDAERFQSIEPFPSEFYQGPLLSRTVAPAKIGGVWFPARPVEPNGTVVLWIHGGAFVTGNGRSDTCGYVATNMIQFSGVEAVFSVQYRLSGYKSRDPFPAALQDILTAYLYLTRTVRISAGSVVVAGNSSGANLVIAFVRYVEQVMPQIGRPLCAAAISPWVIPLESLKPDYNPTVKINHSTEYVADSFHKWGAETYQPPEGLDQLTSPYVTLLGHPFPTSVPIFATFGEREILSPAIGSWAEEMKALRGNRLELYRDEEGVHASVFVGDAMGWGENARVILTKLGNFVQASRIASAK</sequence>
<dbReference type="EMBL" id="LKEA01000123">
    <property type="protein sequence ID" value="ROV86861.1"/>
    <property type="molecule type" value="Genomic_DNA"/>
</dbReference>
<keyword evidence="2" id="KW-0812">Transmembrane</keyword>
<dbReference type="AlphaFoldDB" id="A0A423V7T6"/>
<evidence type="ECO:0000259" key="3">
    <source>
        <dbReference type="Pfam" id="PF07859"/>
    </source>
</evidence>
<evidence type="ECO:0000256" key="2">
    <source>
        <dbReference type="SAM" id="Phobius"/>
    </source>
</evidence>
<name>A0A423V7T6_9PEZI</name>
<dbReference type="PANTHER" id="PTHR48081:SF8">
    <property type="entry name" value="ALPHA_BETA HYDROLASE FOLD-3 DOMAIN-CONTAINING PROTEIN-RELATED"/>
    <property type="match status" value="1"/>
</dbReference>
<dbReference type="InterPro" id="IPR013094">
    <property type="entry name" value="AB_hydrolase_3"/>
</dbReference>
<accession>A0A423V7T6</accession>
<evidence type="ECO:0000256" key="1">
    <source>
        <dbReference type="ARBA" id="ARBA00022801"/>
    </source>
</evidence>
<reference evidence="4 5" key="1">
    <citation type="submission" date="2015-09" db="EMBL/GenBank/DDBJ databases">
        <title>Host preference determinants of Valsa canker pathogens revealed by comparative genomics.</title>
        <authorList>
            <person name="Yin Z."/>
            <person name="Huang L."/>
        </authorList>
    </citation>
    <scope>NUCLEOTIDE SEQUENCE [LARGE SCALE GENOMIC DNA]</scope>
    <source>
        <strain evidence="4 5">03-1</strain>
    </source>
</reference>